<dbReference type="InterPro" id="IPR035595">
    <property type="entry name" value="UDP_glycos_trans_CS"/>
</dbReference>
<dbReference type="SUPFAM" id="SSF53756">
    <property type="entry name" value="UDP-Glycosyltransferase/glycogen phosphorylase"/>
    <property type="match status" value="1"/>
</dbReference>
<dbReference type="PANTHER" id="PTHR48045">
    <property type="entry name" value="UDP-GLYCOSYLTRANSFERASE 72B1"/>
    <property type="match status" value="1"/>
</dbReference>
<keyword evidence="8" id="KW-1185">Reference proteome</keyword>
<dbReference type="AlphaFoldDB" id="A0AAV2C7T7"/>
<keyword evidence="5" id="KW-0328">Glycosyltransferase</keyword>
<reference evidence="7 8" key="1">
    <citation type="submission" date="2024-04" db="EMBL/GenBank/DDBJ databases">
        <authorList>
            <person name="Fracassetti M."/>
        </authorList>
    </citation>
    <scope>NUCLEOTIDE SEQUENCE [LARGE SCALE GENOMIC DNA]</scope>
</reference>
<evidence type="ECO:0000256" key="5">
    <source>
        <dbReference type="RuleBase" id="RU003718"/>
    </source>
</evidence>
<dbReference type="GO" id="GO:0047213">
    <property type="term" value="F:anthocyanidin 3-O-glucosyltransferase activity"/>
    <property type="evidence" value="ECO:0007669"/>
    <property type="project" value="UniProtKB-EC"/>
</dbReference>
<comment type="pathway">
    <text evidence="1">Pigment biosynthesis; anthocyanin biosynthesis.</text>
</comment>
<dbReference type="EC" id="2.4.1.-" evidence="6"/>
<sequence length="474" mass="52345">MMKMKKKVMTILMVPYPAQGHLTPMLHLASSFLHLHDHNDYYTFSPALLLPHFLHRQISAATTTNVDPRIFLVPIPPPDEEEQSAAAPPPPGDFFAIDKAIEEITTAAGQMEAVVRRYVVINDEDAAGVCMVVDLLVSSAIDVARRCGVPVAGFWPAALLTYRLIAGIPRLVAAGIIHPHSGIPKHPGAPIIDLLPDQPPLSTDDLPWLIGSPAARKARFKFWTKALNRSTTLQCLLVNSSPDEFHHHQHQQPQVLQIGPLTAQQTPIASSSSSSNRITFWDQDSSCLQWLDTQKPNSVLYISFGSWVGPIGEPKVRSLATSLDAIGIPFLWVLGPTWRQGLPRGFEHDLSVSQRGRLVTWAPQMEVLKHGAVGCYLTHCGWNSTVEAVQCRKRMLCFPVAGDQFVNCRNIVEKWRVGVELSGFGRQELEEGLEKVMGDCEMNGKLESLYELSLGKEAKCRAVANLIAFVDLLI</sequence>
<dbReference type="Gene3D" id="3.40.50.2000">
    <property type="entry name" value="Glycogen Phosphorylase B"/>
    <property type="match status" value="2"/>
</dbReference>
<evidence type="ECO:0000256" key="4">
    <source>
        <dbReference type="ARBA" id="ARBA00047606"/>
    </source>
</evidence>
<dbReference type="CDD" id="cd03784">
    <property type="entry name" value="GT1_Gtf-like"/>
    <property type="match status" value="1"/>
</dbReference>
<dbReference type="Proteomes" id="UP001497516">
    <property type="component" value="Chromosome 1"/>
</dbReference>
<keyword evidence="3 5" id="KW-0808">Transferase</keyword>
<dbReference type="InterPro" id="IPR002213">
    <property type="entry name" value="UDP_glucos_trans"/>
</dbReference>
<name>A0AAV2C7T7_9ROSI</name>
<evidence type="ECO:0000256" key="1">
    <source>
        <dbReference type="ARBA" id="ARBA00004935"/>
    </source>
</evidence>
<evidence type="ECO:0000313" key="8">
    <source>
        <dbReference type="Proteomes" id="UP001497516"/>
    </source>
</evidence>
<dbReference type="PANTHER" id="PTHR48045:SF38">
    <property type="entry name" value="GLYCOSYLTRANSFERASE"/>
    <property type="match status" value="1"/>
</dbReference>
<evidence type="ECO:0000313" key="7">
    <source>
        <dbReference type="EMBL" id="CAL1352440.1"/>
    </source>
</evidence>
<comment type="similarity">
    <text evidence="2 5">Belongs to the UDP-glycosyltransferase family.</text>
</comment>
<dbReference type="FunFam" id="3.40.50.2000:FF:000056">
    <property type="entry name" value="Glycosyltransferase"/>
    <property type="match status" value="1"/>
</dbReference>
<proteinExistence type="inferred from homology"/>
<dbReference type="Pfam" id="PF00201">
    <property type="entry name" value="UDPGT"/>
    <property type="match status" value="1"/>
</dbReference>
<dbReference type="EMBL" id="OZ034813">
    <property type="protein sequence ID" value="CAL1352440.1"/>
    <property type="molecule type" value="Genomic_DNA"/>
</dbReference>
<evidence type="ECO:0000256" key="6">
    <source>
        <dbReference type="RuleBase" id="RU362057"/>
    </source>
</evidence>
<accession>A0AAV2C7T7</accession>
<dbReference type="PROSITE" id="PS00375">
    <property type="entry name" value="UDPGT"/>
    <property type="match status" value="1"/>
</dbReference>
<evidence type="ECO:0000256" key="3">
    <source>
        <dbReference type="ARBA" id="ARBA00022679"/>
    </source>
</evidence>
<evidence type="ECO:0000256" key="2">
    <source>
        <dbReference type="ARBA" id="ARBA00009995"/>
    </source>
</evidence>
<protein>
    <recommendedName>
        <fullName evidence="6">Glycosyltransferase</fullName>
        <ecNumber evidence="6">2.4.1.-</ecNumber>
    </recommendedName>
</protein>
<comment type="catalytic activity">
    <reaction evidence="4">
        <text>an anthocyanidin + UDP-alpha-D-glucose + H(+) = an anthocyanidin 3-O-beta-D-glucoside + UDP</text>
        <dbReference type="Rhea" id="RHEA:20093"/>
        <dbReference type="ChEBI" id="CHEBI:15378"/>
        <dbReference type="ChEBI" id="CHEBI:16307"/>
        <dbReference type="ChEBI" id="CHEBI:58223"/>
        <dbReference type="ChEBI" id="CHEBI:58885"/>
        <dbReference type="ChEBI" id="CHEBI:143576"/>
        <dbReference type="EC" id="2.4.1.115"/>
    </reaction>
</comment>
<gene>
    <name evidence="7" type="ORF">LTRI10_LOCUS407</name>
</gene>
<organism evidence="7 8">
    <name type="scientific">Linum trigynum</name>
    <dbReference type="NCBI Taxonomy" id="586398"/>
    <lineage>
        <taxon>Eukaryota</taxon>
        <taxon>Viridiplantae</taxon>
        <taxon>Streptophyta</taxon>
        <taxon>Embryophyta</taxon>
        <taxon>Tracheophyta</taxon>
        <taxon>Spermatophyta</taxon>
        <taxon>Magnoliopsida</taxon>
        <taxon>eudicotyledons</taxon>
        <taxon>Gunneridae</taxon>
        <taxon>Pentapetalae</taxon>
        <taxon>rosids</taxon>
        <taxon>fabids</taxon>
        <taxon>Malpighiales</taxon>
        <taxon>Linaceae</taxon>
        <taxon>Linum</taxon>
    </lineage>
</organism>